<dbReference type="EMBL" id="FX115743">
    <property type="protein sequence ID" value="BAJ77846.1"/>
    <property type="molecule type" value="mRNA"/>
</dbReference>
<sequence length="59" mass="6354">MNDLALGVNLCEVLRSVHISMKTATNKKMAKVTITGTIQGANIFVLISTNPSLFPSSYN</sequence>
<organism evidence="1">
    <name type="scientific">Cryptosporidium parvum</name>
    <dbReference type="NCBI Taxonomy" id="5807"/>
    <lineage>
        <taxon>Eukaryota</taxon>
        <taxon>Sar</taxon>
        <taxon>Alveolata</taxon>
        <taxon>Apicomplexa</taxon>
        <taxon>Conoidasida</taxon>
        <taxon>Coccidia</taxon>
        <taxon>Eucoccidiorida</taxon>
        <taxon>Eimeriorina</taxon>
        <taxon>Cryptosporidiidae</taxon>
        <taxon>Cryptosporidium</taxon>
    </lineage>
</organism>
<name>F0X5H5_CRYPV</name>
<reference evidence="1" key="1">
    <citation type="submission" date="2011-02" db="EMBL/GenBank/DDBJ databases">
        <title>Construction and analysis of full-length cDNA library of Cryptosporidium parvum.</title>
        <authorList>
            <person name="Yamagishi J."/>
            <person name="Wakaguri H."/>
            <person name="Sugano S."/>
            <person name="Kawano S."/>
            <person name="Fujisaki K."/>
            <person name="Sugimoto C."/>
            <person name="Watanabe J."/>
            <person name="Suzuki Y."/>
            <person name="Kimata I."/>
            <person name="Xuan X."/>
        </authorList>
    </citation>
    <scope>NUCLEOTIDE SEQUENCE</scope>
    <source>
        <strain evidence="1">HNJ-1</strain>
    </source>
</reference>
<protein>
    <submittedName>
        <fullName evidence="1">LuxR family protein, putative</fullName>
    </submittedName>
</protein>
<dbReference type="AlphaFoldDB" id="F0X5H5"/>
<proteinExistence type="evidence at transcript level"/>
<evidence type="ECO:0000313" key="1">
    <source>
        <dbReference type="EMBL" id="BAJ77846.1"/>
    </source>
</evidence>
<accession>F0X5H5</accession>